<dbReference type="HOGENOM" id="CLU_836959_0_0_1"/>
<proteinExistence type="predicted"/>
<keyword evidence="2" id="KW-1185">Reference proteome</keyword>
<accession>W9YEZ2</accession>
<evidence type="ECO:0000313" key="1">
    <source>
        <dbReference type="EMBL" id="EXJ91437.1"/>
    </source>
</evidence>
<dbReference type="AlphaFoldDB" id="W9YEZ2"/>
<comment type="caution">
    <text evidence="1">The sequence shown here is derived from an EMBL/GenBank/DDBJ whole genome shotgun (WGS) entry which is preliminary data.</text>
</comment>
<name>W9YEZ2_9EURO</name>
<sequence length="309" mass="34454">MVARDFNADFGGVAKSYLQRLDSLSTAEIGAHDKSGLQLREITVLLLKAIYQLVQPEEVMANLYVVITLISRRFIQYFGLPGSPTGFKKELDQVAICLYILESTVCLQCGLPSICMFNLQRPDALSAPEVVLRNQIHQIASLTTTYSGPEWQNFVRSLNLPIAPAPVNRYDTLKLITLFRLSMEEASRSLASPSHLSQNSELLDLVAFAAHMYIENVVEREERNTLCSIQLSAEGVLQAGAILGAHLVILARRPHLTETSWTKISRADILLGFVQVSSLLSSFKHRWEPCAAYVKLWDTFAEFVLAISI</sequence>
<dbReference type="RefSeq" id="XP_007723631.1">
    <property type="nucleotide sequence ID" value="XM_007725441.1"/>
</dbReference>
<dbReference type="GeneID" id="19159430"/>
<protein>
    <recommendedName>
        <fullName evidence="3">Transcription factor domain-containing protein</fullName>
    </recommendedName>
</protein>
<evidence type="ECO:0008006" key="3">
    <source>
        <dbReference type="Google" id="ProtNLM"/>
    </source>
</evidence>
<organism evidence="1 2">
    <name type="scientific">Capronia coronata CBS 617.96</name>
    <dbReference type="NCBI Taxonomy" id="1182541"/>
    <lineage>
        <taxon>Eukaryota</taxon>
        <taxon>Fungi</taxon>
        <taxon>Dikarya</taxon>
        <taxon>Ascomycota</taxon>
        <taxon>Pezizomycotina</taxon>
        <taxon>Eurotiomycetes</taxon>
        <taxon>Chaetothyriomycetidae</taxon>
        <taxon>Chaetothyriales</taxon>
        <taxon>Herpotrichiellaceae</taxon>
        <taxon>Capronia</taxon>
    </lineage>
</organism>
<dbReference type="Proteomes" id="UP000019484">
    <property type="component" value="Unassembled WGS sequence"/>
</dbReference>
<gene>
    <name evidence="1" type="ORF">A1O1_04549</name>
</gene>
<evidence type="ECO:0000313" key="2">
    <source>
        <dbReference type="Proteomes" id="UP000019484"/>
    </source>
</evidence>
<dbReference type="EMBL" id="AMWN01000003">
    <property type="protein sequence ID" value="EXJ91437.1"/>
    <property type="molecule type" value="Genomic_DNA"/>
</dbReference>
<reference evidence="1 2" key="1">
    <citation type="submission" date="2013-03" db="EMBL/GenBank/DDBJ databases">
        <title>The Genome Sequence of Capronia coronata CBS 617.96.</title>
        <authorList>
            <consortium name="The Broad Institute Genomics Platform"/>
            <person name="Cuomo C."/>
            <person name="de Hoog S."/>
            <person name="Gorbushina A."/>
            <person name="Walker B."/>
            <person name="Young S.K."/>
            <person name="Zeng Q."/>
            <person name="Gargeya S."/>
            <person name="Fitzgerald M."/>
            <person name="Haas B."/>
            <person name="Abouelleil A."/>
            <person name="Allen A.W."/>
            <person name="Alvarado L."/>
            <person name="Arachchi H.M."/>
            <person name="Berlin A.M."/>
            <person name="Chapman S.B."/>
            <person name="Gainer-Dewar J."/>
            <person name="Goldberg J."/>
            <person name="Griggs A."/>
            <person name="Gujja S."/>
            <person name="Hansen M."/>
            <person name="Howarth C."/>
            <person name="Imamovic A."/>
            <person name="Ireland A."/>
            <person name="Larimer J."/>
            <person name="McCowan C."/>
            <person name="Murphy C."/>
            <person name="Pearson M."/>
            <person name="Poon T.W."/>
            <person name="Priest M."/>
            <person name="Roberts A."/>
            <person name="Saif S."/>
            <person name="Shea T."/>
            <person name="Sisk P."/>
            <person name="Sykes S."/>
            <person name="Wortman J."/>
            <person name="Nusbaum C."/>
            <person name="Birren B."/>
        </authorList>
    </citation>
    <scope>NUCLEOTIDE SEQUENCE [LARGE SCALE GENOMIC DNA]</scope>
    <source>
        <strain evidence="1 2">CBS 617.96</strain>
    </source>
</reference>